<dbReference type="PANTHER" id="PTHR43067:SF3">
    <property type="entry name" value="MALTOSE ABC TRANSPORTER, ATP-BINDING PROTEIN"/>
    <property type="match status" value="1"/>
</dbReference>
<dbReference type="GO" id="GO:0005524">
    <property type="term" value="F:ATP binding"/>
    <property type="evidence" value="ECO:0007669"/>
    <property type="project" value="UniProtKB-KW"/>
</dbReference>
<dbReference type="Gene3D" id="3.40.50.300">
    <property type="entry name" value="P-loop containing nucleotide triphosphate hydrolases"/>
    <property type="match status" value="1"/>
</dbReference>
<dbReference type="FunFam" id="3.40.50.300:FF:000016">
    <property type="entry name" value="Oligopeptide ABC transporter ATP-binding component"/>
    <property type="match status" value="1"/>
</dbReference>
<reference evidence="6 7" key="1">
    <citation type="submission" date="2016-11" db="EMBL/GenBank/DDBJ databases">
        <title>Comparative genomics of Acidibacillus ferroxidans species.</title>
        <authorList>
            <person name="Oliveira G."/>
            <person name="Nunes G."/>
            <person name="Oliveira R."/>
            <person name="Araujo F."/>
            <person name="Salim A."/>
            <person name="Scholte L."/>
            <person name="Morais D."/>
            <person name="Nancucheo I."/>
            <person name="Johnson D.B."/>
            <person name="Grail B."/>
            <person name="Bittencourt J."/>
            <person name="Valadares R."/>
        </authorList>
    </citation>
    <scope>NUCLEOTIDE SEQUENCE [LARGE SCALE GENOMIC DNA]</scope>
    <source>
        <strain evidence="6 7">Y002</strain>
    </source>
</reference>
<dbReference type="PANTHER" id="PTHR43067">
    <property type="entry name" value="OLIGOPEPTIDE/DIPEPTIDE ABC TRANSPORTER, ATPASE SUBUNIT"/>
    <property type="match status" value="1"/>
</dbReference>
<dbReference type="InterPro" id="IPR003593">
    <property type="entry name" value="AAA+_ATPase"/>
</dbReference>
<comment type="caution">
    <text evidence="6">The sequence shown here is derived from an EMBL/GenBank/DDBJ whole genome shotgun (WGS) entry which is preliminary data.</text>
</comment>
<dbReference type="SMART" id="SM00382">
    <property type="entry name" value="AAA"/>
    <property type="match status" value="1"/>
</dbReference>
<dbReference type="InterPro" id="IPR003439">
    <property type="entry name" value="ABC_transporter-like_ATP-bd"/>
</dbReference>
<keyword evidence="4" id="KW-0067">ATP-binding</keyword>
<evidence type="ECO:0000256" key="1">
    <source>
        <dbReference type="ARBA" id="ARBA00005417"/>
    </source>
</evidence>
<dbReference type="Pfam" id="PF00005">
    <property type="entry name" value="ABC_tran"/>
    <property type="match status" value="1"/>
</dbReference>
<keyword evidence="2" id="KW-0813">Transport</keyword>
<accession>A0A2U3DA42</accession>
<feature type="domain" description="ABC transporter" evidence="5">
    <location>
        <begin position="2"/>
        <end position="251"/>
    </location>
</feature>
<dbReference type="InterPro" id="IPR013563">
    <property type="entry name" value="Oligopep_ABC_C"/>
</dbReference>
<evidence type="ECO:0000256" key="2">
    <source>
        <dbReference type="ARBA" id="ARBA00022448"/>
    </source>
</evidence>
<dbReference type="CDD" id="cd03257">
    <property type="entry name" value="ABC_NikE_OppD_transporters"/>
    <property type="match status" value="1"/>
</dbReference>
<proteinExistence type="inferred from homology"/>
<dbReference type="GO" id="GO:0016887">
    <property type="term" value="F:ATP hydrolysis activity"/>
    <property type="evidence" value="ECO:0007669"/>
    <property type="project" value="InterPro"/>
</dbReference>
<dbReference type="Proteomes" id="UP000245380">
    <property type="component" value="Unassembled WGS sequence"/>
</dbReference>
<evidence type="ECO:0000313" key="6">
    <source>
        <dbReference type="EMBL" id="PWI58154.1"/>
    </source>
</evidence>
<dbReference type="AlphaFoldDB" id="A0A2U3DA42"/>
<gene>
    <name evidence="6" type="ORF">BM613_04240</name>
</gene>
<dbReference type="PROSITE" id="PS00211">
    <property type="entry name" value="ABC_TRANSPORTER_1"/>
    <property type="match status" value="1"/>
</dbReference>
<dbReference type="RefSeq" id="WP_181362881.1">
    <property type="nucleotide sequence ID" value="NZ_MPDK01000005.1"/>
</dbReference>
<dbReference type="GO" id="GO:0015833">
    <property type="term" value="P:peptide transport"/>
    <property type="evidence" value="ECO:0007669"/>
    <property type="project" value="InterPro"/>
</dbReference>
<keyword evidence="3" id="KW-0547">Nucleotide-binding</keyword>
<dbReference type="InterPro" id="IPR017871">
    <property type="entry name" value="ABC_transporter-like_CS"/>
</dbReference>
<dbReference type="Pfam" id="PF08352">
    <property type="entry name" value="oligo_HPY"/>
    <property type="match status" value="1"/>
</dbReference>
<dbReference type="NCBIfam" id="TIGR01727">
    <property type="entry name" value="oligo_HPY"/>
    <property type="match status" value="1"/>
</dbReference>
<keyword evidence="7" id="KW-1185">Reference proteome</keyword>
<dbReference type="PROSITE" id="PS50893">
    <property type="entry name" value="ABC_TRANSPORTER_2"/>
    <property type="match status" value="1"/>
</dbReference>
<evidence type="ECO:0000256" key="4">
    <source>
        <dbReference type="ARBA" id="ARBA00022840"/>
    </source>
</evidence>
<dbReference type="EMBL" id="MPDK01000005">
    <property type="protein sequence ID" value="PWI58154.1"/>
    <property type="molecule type" value="Genomic_DNA"/>
</dbReference>
<dbReference type="SUPFAM" id="SSF52540">
    <property type="entry name" value="P-loop containing nucleoside triphosphate hydrolases"/>
    <property type="match status" value="1"/>
</dbReference>
<dbReference type="InterPro" id="IPR027417">
    <property type="entry name" value="P-loop_NTPase"/>
</dbReference>
<evidence type="ECO:0000259" key="5">
    <source>
        <dbReference type="PROSITE" id="PS50893"/>
    </source>
</evidence>
<name>A0A2U3DA42_SULT2</name>
<evidence type="ECO:0000256" key="3">
    <source>
        <dbReference type="ARBA" id="ARBA00022741"/>
    </source>
</evidence>
<protein>
    <recommendedName>
        <fullName evidence="5">ABC transporter domain-containing protein</fullName>
    </recommendedName>
</protein>
<organism evidence="6 7">
    <name type="scientific">Sulfoacidibacillus thermotolerans</name>
    <name type="common">Acidibacillus sulfuroxidans</name>
    <dbReference type="NCBI Taxonomy" id="1765684"/>
    <lineage>
        <taxon>Bacteria</taxon>
        <taxon>Bacillati</taxon>
        <taxon>Bacillota</taxon>
        <taxon>Bacilli</taxon>
        <taxon>Bacillales</taxon>
        <taxon>Alicyclobacillaceae</taxon>
        <taxon>Sulfoacidibacillus</taxon>
    </lineage>
</organism>
<sequence>MLEVKDLWVKYRSQHGRSVSAVRGVNFSIPDGTFMGLVGESGCGKSTLGFAIARLLNSQQLEISGSVLLNGEDLIKMSSRELRKLRWDKIAIVLQGGMNAFNPVLKIKQQFTDVMKAHGQGRAEDRDQRIAELLRHVQLDPALLEAYPHELSGGMKQRVAIALSLVLNPELVILDEPTTALDVIVQKAIVEMLQELQRHMKFSVLFISHDLGLVLEAAERVMVMYAGKIVEEEPVEVLLEGAKHPYTEALLSCYGDPQAKELRFKGIPGSPPDLSKPLQGCSFVPRCSKAMSACRELEPQRLELERGAVACHLYTKMQGGIGK</sequence>
<evidence type="ECO:0000313" key="7">
    <source>
        <dbReference type="Proteomes" id="UP000245380"/>
    </source>
</evidence>
<comment type="similarity">
    <text evidence="1">Belongs to the ABC transporter superfamily.</text>
</comment>